<feature type="transmembrane region" description="Helical" evidence="2">
    <location>
        <begin position="21"/>
        <end position="39"/>
    </location>
</feature>
<organism evidence="3 4">
    <name type="scientific">Blastopirellula retiformator</name>
    <dbReference type="NCBI Taxonomy" id="2527970"/>
    <lineage>
        <taxon>Bacteria</taxon>
        <taxon>Pseudomonadati</taxon>
        <taxon>Planctomycetota</taxon>
        <taxon>Planctomycetia</taxon>
        <taxon>Pirellulales</taxon>
        <taxon>Pirellulaceae</taxon>
        <taxon>Blastopirellula</taxon>
    </lineage>
</organism>
<feature type="compositionally biased region" description="Low complexity" evidence="1">
    <location>
        <begin position="51"/>
        <end position="67"/>
    </location>
</feature>
<dbReference type="RefSeq" id="WP_146433483.1">
    <property type="nucleotide sequence ID" value="NZ_SJPF01000004.1"/>
</dbReference>
<dbReference type="EMBL" id="SJPF01000004">
    <property type="protein sequence ID" value="TWT31388.1"/>
    <property type="molecule type" value="Genomic_DNA"/>
</dbReference>
<evidence type="ECO:0000256" key="2">
    <source>
        <dbReference type="SAM" id="Phobius"/>
    </source>
</evidence>
<keyword evidence="2" id="KW-1133">Transmembrane helix</keyword>
<accession>A0A5C5UZ30</accession>
<keyword evidence="2" id="KW-0812">Transmembrane</keyword>
<evidence type="ECO:0000313" key="4">
    <source>
        <dbReference type="Proteomes" id="UP000318878"/>
    </source>
</evidence>
<name>A0A5C5UZ30_9BACT</name>
<keyword evidence="2" id="KW-0472">Membrane</keyword>
<reference evidence="3 4" key="1">
    <citation type="submission" date="2019-02" db="EMBL/GenBank/DDBJ databases">
        <title>Deep-cultivation of Planctomycetes and their phenomic and genomic characterization uncovers novel biology.</title>
        <authorList>
            <person name="Wiegand S."/>
            <person name="Jogler M."/>
            <person name="Boedeker C."/>
            <person name="Pinto D."/>
            <person name="Vollmers J."/>
            <person name="Rivas-Marin E."/>
            <person name="Kohn T."/>
            <person name="Peeters S.H."/>
            <person name="Heuer A."/>
            <person name="Rast P."/>
            <person name="Oberbeckmann S."/>
            <person name="Bunk B."/>
            <person name="Jeske O."/>
            <person name="Meyerdierks A."/>
            <person name="Storesund J.E."/>
            <person name="Kallscheuer N."/>
            <person name="Luecker S."/>
            <person name="Lage O.M."/>
            <person name="Pohl T."/>
            <person name="Merkel B.J."/>
            <person name="Hornburger P."/>
            <person name="Mueller R.-W."/>
            <person name="Bruemmer F."/>
            <person name="Labrenz M."/>
            <person name="Spormann A.M."/>
            <person name="Op Den Camp H."/>
            <person name="Overmann J."/>
            <person name="Amann R."/>
            <person name="Jetten M.S.M."/>
            <person name="Mascher T."/>
            <person name="Medema M.H."/>
            <person name="Devos D.P."/>
            <person name="Kaster A.-K."/>
            <person name="Ovreas L."/>
            <person name="Rohde M."/>
            <person name="Galperin M.Y."/>
            <person name="Jogler C."/>
        </authorList>
    </citation>
    <scope>NUCLEOTIDE SEQUENCE [LARGE SCALE GENOMIC DNA]</scope>
    <source>
        <strain evidence="3 4">Enr8</strain>
    </source>
</reference>
<dbReference type="AlphaFoldDB" id="A0A5C5UZ30"/>
<gene>
    <name evidence="3" type="ORF">Enr8_33090</name>
</gene>
<proteinExistence type="predicted"/>
<feature type="region of interest" description="Disordered" evidence="1">
    <location>
        <begin position="49"/>
        <end position="75"/>
    </location>
</feature>
<evidence type="ECO:0000313" key="3">
    <source>
        <dbReference type="EMBL" id="TWT31388.1"/>
    </source>
</evidence>
<dbReference type="Proteomes" id="UP000318878">
    <property type="component" value="Unassembled WGS sequence"/>
</dbReference>
<keyword evidence="4" id="KW-1185">Reference proteome</keyword>
<evidence type="ECO:0000256" key="1">
    <source>
        <dbReference type="SAM" id="MobiDB-lite"/>
    </source>
</evidence>
<comment type="caution">
    <text evidence="3">The sequence shown here is derived from an EMBL/GenBank/DDBJ whole genome shotgun (WGS) entry which is preliminary data.</text>
</comment>
<sequence>MKSQSLVARIKKEIQKSPQKAAVLAGLFLVALWFWAPLVKKWLPASKSSSTPETAALVPTTTTTPQGSAGGNQKETNWRAWAKRMRENPRMKSAAIPKGSLDPFRTRKIAVKADPKEEVAAPVVASSPKPDDLFVRSVIVGRQRAIARINQSNYEVGDVIQTARGVNFVISEIQPTGVVLARGGETFDLPIKTYDVNQSDKTLVMRQGTLQP</sequence>
<protein>
    <submittedName>
        <fullName evidence="3">Uncharacterized protein</fullName>
    </submittedName>
</protein>
<dbReference type="OrthoDB" id="275662at2"/>